<sequence>MAQGSCLFLVTQADLKLFFESICGEVFRLRLLGDYHHSTRIAFVEFVMRYVFSDLKMIRIRCLRFEWIKFGWSVPPSEETNPDGKRHLLLNISGGKCYRCPKLQWRDTGILANKGEPLEDSRASPCASPADALKVS</sequence>
<name>A0A3L6DMC6_MAIZE</name>
<gene>
    <name evidence="2" type="primary">CID12_6</name>
    <name evidence="2" type="ORF">Zm00014a_043743</name>
</gene>
<accession>A0A3L6DMC6</accession>
<feature type="region of interest" description="Disordered" evidence="1">
    <location>
        <begin position="116"/>
        <end position="136"/>
    </location>
</feature>
<dbReference type="Proteomes" id="UP000251960">
    <property type="component" value="Chromosome 8"/>
</dbReference>
<dbReference type="EMBL" id="NCVQ01000009">
    <property type="protein sequence ID" value="PWZ09764.1"/>
    <property type="molecule type" value="Genomic_DNA"/>
</dbReference>
<dbReference type="AlphaFoldDB" id="A0A3L6DMC6"/>
<proteinExistence type="predicted"/>
<protein>
    <submittedName>
        <fullName evidence="2">Polyadenylate-binding protein-interacting protein 12</fullName>
    </submittedName>
</protein>
<comment type="caution">
    <text evidence="2">The sequence shown here is derived from an EMBL/GenBank/DDBJ whole genome shotgun (WGS) entry which is preliminary data.</text>
</comment>
<evidence type="ECO:0000256" key="1">
    <source>
        <dbReference type="SAM" id="MobiDB-lite"/>
    </source>
</evidence>
<reference evidence="2" key="1">
    <citation type="journal article" date="2018" name="Nat. Genet.">
        <title>Extensive intraspecific gene order and gene structural variations between Mo17 and other maize genomes.</title>
        <authorList>
            <person name="Sun S."/>
            <person name="Zhou Y."/>
            <person name="Chen J."/>
            <person name="Shi J."/>
            <person name="Zhao H."/>
            <person name="Zhao H."/>
            <person name="Song W."/>
            <person name="Zhang M."/>
            <person name="Cui Y."/>
            <person name="Dong X."/>
            <person name="Liu H."/>
            <person name="Ma X."/>
            <person name="Jiao Y."/>
            <person name="Wang B."/>
            <person name="Wei X."/>
            <person name="Stein J.C."/>
            <person name="Glaubitz J.C."/>
            <person name="Lu F."/>
            <person name="Yu G."/>
            <person name="Liang C."/>
            <person name="Fengler K."/>
            <person name="Li B."/>
            <person name="Rafalski A."/>
            <person name="Schnable P.S."/>
            <person name="Ware D.H."/>
            <person name="Buckler E.S."/>
            <person name="Lai J."/>
        </authorList>
    </citation>
    <scope>NUCLEOTIDE SEQUENCE [LARGE SCALE GENOMIC DNA]</scope>
    <source>
        <tissue evidence="2">Seedling</tissue>
    </source>
</reference>
<organism evidence="2">
    <name type="scientific">Zea mays</name>
    <name type="common">Maize</name>
    <dbReference type="NCBI Taxonomy" id="4577"/>
    <lineage>
        <taxon>Eukaryota</taxon>
        <taxon>Viridiplantae</taxon>
        <taxon>Streptophyta</taxon>
        <taxon>Embryophyta</taxon>
        <taxon>Tracheophyta</taxon>
        <taxon>Spermatophyta</taxon>
        <taxon>Magnoliopsida</taxon>
        <taxon>Liliopsida</taxon>
        <taxon>Poales</taxon>
        <taxon>Poaceae</taxon>
        <taxon>PACMAD clade</taxon>
        <taxon>Panicoideae</taxon>
        <taxon>Andropogonodae</taxon>
        <taxon>Andropogoneae</taxon>
        <taxon>Tripsacinae</taxon>
        <taxon>Zea</taxon>
    </lineage>
</organism>
<evidence type="ECO:0000313" key="2">
    <source>
        <dbReference type="EMBL" id="PWZ09764.1"/>
    </source>
</evidence>